<dbReference type="InterPro" id="IPR001387">
    <property type="entry name" value="Cro/C1-type_HTH"/>
</dbReference>
<dbReference type="Pfam" id="PF01381">
    <property type="entry name" value="HTH_3"/>
    <property type="match status" value="1"/>
</dbReference>
<proteinExistence type="predicted"/>
<name>A0A378NU50_9FIRM</name>
<dbReference type="PROSITE" id="PS50943">
    <property type="entry name" value="HTH_CROC1"/>
    <property type="match status" value="1"/>
</dbReference>
<dbReference type="GO" id="GO:0005829">
    <property type="term" value="C:cytosol"/>
    <property type="evidence" value="ECO:0007669"/>
    <property type="project" value="TreeGrafter"/>
</dbReference>
<reference evidence="5 6" key="1">
    <citation type="submission" date="2018-06" db="EMBL/GenBank/DDBJ databases">
        <authorList>
            <consortium name="Pathogen Informatics"/>
            <person name="Doyle S."/>
        </authorList>
    </citation>
    <scope>NUCLEOTIDE SEQUENCE [LARGE SCALE GENOMIC DNA]</scope>
    <source>
        <strain evidence="5 6">NCTC10571</strain>
    </source>
</reference>
<feature type="domain" description="HTH cro/C1-type" evidence="4">
    <location>
        <begin position="11"/>
        <end position="65"/>
    </location>
</feature>
<evidence type="ECO:0000256" key="1">
    <source>
        <dbReference type="ARBA" id="ARBA00023015"/>
    </source>
</evidence>
<sequence>MVMKKTVGEKIRSFRQQKKLTQEQLALGAEINPVFLGHLERNLKSPTITTLEKITRALGITMSELFLDVPNNDSEIEVRQASIQHINYLLKDLSNEELDKITGILKEIIDWKKM</sequence>
<accession>A0A378NU50</accession>
<dbReference type="GO" id="GO:0003677">
    <property type="term" value="F:DNA binding"/>
    <property type="evidence" value="ECO:0007669"/>
    <property type="project" value="UniProtKB-KW"/>
</dbReference>
<evidence type="ECO:0000259" key="4">
    <source>
        <dbReference type="PROSITE" id="PS50943"/>
    </source>
</evidence>
<evidence type="ECO:0000313" key="5">
    <source>
        <dbReference type="EMBL" id="STY71345.1"/>
    </source>
</evidence>
<keyword evidence="1" id="KW-0805">Transcription regulation</keyword>
<dbReference type="Gene3D" id="1.10.260.40">
    <property type="entry name" value="lambda repressor-like DNA-binding domains"/>
    <property type="match status" value="1"/>
</dbReference>
<evidence type="ECO:0000313" key="6">
    <source>
        <dbReference type="Proteomes" id="UP000255234"/>
    </source>
</evidence>
<dbReference type="EMBL" id="UGPP01000001">
    <property type="protein sequence ID" value="STY71345.1"/>
    <property type="molecule type" value="Genomic_DNA"/>
</dbReference>
<dbReference type="Proteomes" id="UP000255234">
    <property type="component" value="Unassembled WGS sequence"/>
</dbReference>
<dbReference type="PANTHER" id="PTHR46797:SF23">
    <property type="entry name" value="HTH-TYPE TRANSCRIPTIONAL REGULATOR SUTR"/>
    <property type="match status" value="1"/>
</dbReference>
<dbReference type="GO" id="GO:0003700">
    <property type="term" value="F:DNA-binding transcription factor activity"/>
    <property type="evidence" value="ECO:0007669"/>
    <property type="project" value="TreeGrafter"/>
</dbReference>
<dbReference type="SMART" id="SM00530">
    <property type="entry name" value="HTH_XRE"/>
    <property type="match status" value="1"/>
</dbReference>
<evidence type="ECO:0000256" key="3">
    <source>
        <dbReference type="ARBA" id="ARBA00023163"/>
    </source>
</evidence>
<dbReference type="PANTHER" id="PTHR46797">
    <property type="entry name" value="HTH-TYPE TRANSCRIPTIONAL REGULATOR"/>
    <property type="match status" value="1"/>
</dbReference>
<keyword evidence="2" id="KW-0238">DNA-binding</keyword>
<dbReference type="SUPFAM" id="SSF47413">
    <property type="entry name" value="lambda repressor-like DNA-binding domains"/>
    <property type="match status" value="1"/>
</dbReference>
<organism evidence="5 6">
    <name type="scientific">Megamonas hypermegale</name>
    <dbReference type="NCBI Taxonomy" id="158847"/>
    <lineage>
        <taxon>Bacteria</taxon>
        <taxon>Bacillati</taxon>
        <taxon>Bacillota</taxon>
        <taxon>Negativicutes</taxon>
        <taxon>Selenomonadales</taxon>
        <taxon>Selenomonadaceae</taxon>
        <taxon>Megamonas</taxon>
    </lineage>
</organism>
<gene>
    <name evidence="5" type="ORF">NCTC10571_01501</name>
</gene>
<dbReference type="CDD" id="cd00093">
    <property type="entry name" value="HTH_XRE"/>
    <property type="match status" value="1"/>
</dbReference>
<dbReference type="InterPro" id="IPR050807">
    <property type="entry name" value="TransReg_Diox_bact_type"/>
</dbReference>
<keyword evidence="3" id="KW-0804">Transcription</keyword>
<dbReference type="InterPro" id="IPR010982">
    <property type="entry name" value="Lambda_DNA-bd_dom_sf"/>
</dbReference>
<dbReference type="AlphaFoldDB" id="A0A378NU50"/>
<protein>
    <submittedName>
        <fullName evidence="5">Anaerobic benzoate catabolism transcriptional regulator</fullName>
    </submittedName>
</protein>
<evidence type="ECO:0000256" key="2">
    <source>
        <dbReference type="ARBA" id="ARBA00023125"/>
    </source>
</evidence>